<dbReference type="RefSeq" id="WP_135120147.1">
    <property type="nucleotide sequence ID" value="NZ_SPQZ01000003.1"/>
</dbReference>
<proteinExistence type="inferred from homology"/>
<dbReference type="InterPro" id="IPR005247">
    <property type="entry name" value="YbhB_YbcL/LppC-like"/>
</dbReference>
<dbReference type="Proteomes" id="UP000298127">
    <property type="component" value="Unassembled WGS sequence"/>
</dbReference>
<dbReference type="AlphaFoldDB" id="A0A4Y9R040"/>
<protein>
    <submittedName>
        <fullName evidence="2">YbhB/YbcL family Raf kinase inhibitor-like protein</fullName>
    </submittedName>
</protein>
<dbReference type="PANTHER" id="PTHR30289:SF1">
    <property type="entry name" value="PEBP (PHOSPHATIDYLETHANOLAMINE-BINDING PROTEIN) FAMILY PROTEIN"/>
    <property type="match status" value="1"/>
</dbReference>
<dbReference type="PANTHER" id="PTHR30289">
    <property type="entry name" value="UNCHARACTERIZED PROTEIN YBCL-RELATED"/>
    <property type="match status" value="1"/>
</dbReference>
<dbReference type="CDD" id="cd00865">
    <property type="entry name" value="PEBP_bact_arch"/>
    <property type="match status" value="1"/>
</dbReference>
<dbReference type="SUPFAM" id="SSF49777">
    <property type="entry name" value="PEBP-like"/>
    <property type="match status" value="1"/>
</dbReference>
<dbReference type="InterPro" id="IPR008914">
    <property type="entry name" value="PEBP"/>
</dbReference>
<reference evidence="2 3" key="1">
    <citation type="journal article" date="2018" name="J. Microbiol.">
        <title>Leifsonia flava sp. nov., a novel actinobacterium isolated from the rhizosphere of Aquilegia viridiflora.</title>
        <authorList>
            <person name="Cai Y."/>
            <person name="Tao W.Z."/>
            <person name="Ma Y.J."/>
            <person name="Cheng J."/>
            <person name="Zhang M.Y."/>
            <person name="Zhang Y.X."/>
        </authorList>
    </citation>
    <scope>NUCLEOTIDE SEQUENCE [LARGE SCALE GENOMIC DNA]</scope>
    <source>
        <strain evidence="2 3">SYP-B2174</strain>
    </source>
</reference>
<sequence>MFNYDPYAELAKLRDFAPLTLTSDDLAPGAALAKEQWDQGMGGSDLSPQLSWSGAPAETQSYAVSIFDPDAPTGSGFWHWAVYDIPASVTSLATGAGSPGSADLPAGAITLPNEKRLTSYSGAAPPPATGTHRYFIVVTALDVPHLDIPDGATPAVLGFNAHFHAVARGILVGTASSD</sequence>
<organism evidence="2 3">
    <name type="scientific">Orlajensenia leifsoniae</name>
    <dbReference type="NCBI Taxonomy" id="2561933"/>
    <lineage>
        <taxon>Bacteria</taxon>
        <taxon>Bacillati</taxon>
        <taxon>Actinomycetota</taxon>
        <taxon>Actinomycetes</taxon>
        <taxon>Micrococcales</taxon>
        <taxon>Microbacteriaceae</taxon>
        <taxon>Orlajensenia</taxon>
    </lineage>
</organism>
<evidence type="ECO:0000256" key="1">
    <source>
        <dbReference type="ARBA" id="ARBA00007120"/>
    </source>
</evidence>
<dbReference type="InterPro" id="IPR036610">
    <property type="entry name" value="PEBP-like_sf"/>
</dbReference>
<dbReference type="Pfam" id="PF01161">
    <property type="entry name" value="PBP"/>
    <property type="match status" value="1"/>
</dbReference>
<evidence type="ECO:0000313" key="3">
    <source>
        <dbReference type="Proteomes" id="UP000298127"/>
    </source>
</evidence>
<gene>
    <name evidence="2" type="ORF">E4M00_08945</name>
</gene>
<dbReference type="EMBL" id="SPQZ01000003">
    <property type="protein sequence ID" value="TFV98144.1"/>
    <property type="molecule type" value="Genomic_DNA"/>
</dbReference>
<name>A0A4Y9R040_9MICO</name>
<accession>A0A4Y9R040</accession>
<dbReference type="NCBIfam" id="TIGR00481">
    <property type="entry name" value="YbhB/YbcL family Raf kinase inhibitor-like protein"/>
    <property type="match status" value="1"/>
</dbReference>
<evidence type="ECO:0000313" key="2">
    <source>
        <dbReference type="EMBL" id="TFV98144.1"/>
    </source>
</evidence>
<dbReference type="Gene3D" id="3.90.280.10">
    <property type="entry name" value="PEBP-like"/>
    <property type="match status" value="1"/>
</dbReference>
<comment type="caution">
    <text evidence="2">The sequence shown here is derived from an EMBL/GenBank/DDBJ whole genome shotgun (WGS) entry which is preliminary data.</text>
</comment>
<comment type="similarity">
    <text evidence="1">Belongs to the UPF0098 family.</text>
</comment>
<keyword evidence="3" id="KW-1185">Reference proteome</keyword>